<dbReference type="RefSeq" id="WP_191779257.1">
    <property type="nucleotide sequence ID" value="NZ_JACSQV010000001.1"/>
</dbReference>
<evidence type="ECO:0000313" key="2">
    <source>
        <dbReference type="EMBL" id="MBD7916754.1"/>
    </source>
</evidence>
<dbReference type="Proteomes" id="UP000604241">
    <property type="component" value="Unassembled WGS sequence"/>
</dbReference>
<accession>A0ABR8Q8N2</accession>
<gene>
    <name evidence="2" type="ORF">H9657_00455</name>
</gene>
<reference evidence="2 3" key="1">
    <citation type="submission" date="2020-08" db="EMBL/GenBank/DDBJ databases">
        <title>A Genomic Blueprint of the Chicken Gut Microbiome.</title>
        <authorList>
            <person name="Gilroy R."/>
            <person name="Ravi A."/>
            <person name="Getino M."/>
            <person name="Pursley I."/>
            <person name="Horton D.L."/>
            <person name="Alikhan N.-F."/>
            <person name="Baker D."/>
            <person name="Gharbi K."/>
            <person name="Hall N."/>
            <person name="Watson M."/>
            <person name="Adriaenssens E.M."/>
            <person name="Foster-Nyarko E."/>
            <person name="Jarju S."/>
            <person name="Secka A."/>
            <person name="Antonio M."/>
            <person name="Oren A."/>
            <person name="Chaudhuri R."/>
            <person name="La Ragione R.M."/>
            <person name="Hildebrand F."/>
            <person name="Pallen M.J."/>
        </authorList>
    </citation>
    <scope>NUCLEOTIDE SEQUENCE [LARGE SCALE GENOMIC DNA]</scope>
    <source>
        <strain evidence="2 3">Sa3CUA2</strain>
    </source>
</reference>
<name>A0ABR8Q8N2_9CELL</name>
<proteinExistence type="predicted"/>
<evidence type="ECO:0000256" key="1">
    <source>
        <dbReference type="SAM" id="MobiDB-lite"/>
    </source>
</evidence>
<evidence type="ECO:0000313" key="3">
    <source>
        <dbReference type="Proteomes" id="UP000604241"/>
    </source>
</evidence>
<dbReference type="EMBL" id="JACSQV010000001">
    <property type="protein sequence ID" value="MBD7916754.1"/>
    <property type="molecule type" value="Genomic_DNA"/>
</dbReference>
<sequence>MDLTPLRWVAAGAAREGVALCAPVGTTDHLVALVRRAVAHPVAATSGPTVVARLQDLAPAVRRGRLLGAHDVAGVPAGLGVPDVTDGQDGLAGDLRADHAQGRPSPHGPRTAPHTHGPPSGHGHP</sequence>
<feature type="compositionally biased region" description="Low complexity" evidence="1">
    <location>
        <begin position="114"/>
        <end position="125"/>
    </location>
</feature>
<organism evidence="2 3">
    <name type="scientific">Cellulomonas avistercoris</name>
    <dbReference type="NCBI Taxonomy" id="2762242"/>
    <lineage>
        <taxon>Bacteria</taxon>
        <taxon>Bacillati</taxon>
        <taxon>Actinomycetota</taxon>
        <taxon>Actinomycetes</taxon>
        <taxon>Micrococcales</taxon>
        <taxon>Cellulomonadaceae</taxon>
        <taxon>Cellulomonas</taxon>
    </lineage>
</organism>
<keyword evidence="3" id="KW-1185">Reference proteome</keyword>
<comment type="caution">
    <text evidence="2">The sequence shown here is derived from an EMBL/GenBank/DDBJ whole genome shotgun (WGS) entry which is preliminary data.</text>
</comment>
<protein>
    <submittedName>
        <fullName evidence="2">Uncharacterized protein</fullName>
    </submittedName>
</protein>
<feature type="region of interest" description="Disordered" evidence="1">
    <location>
        <begin position="74"/>
        <end position="125"/>
    </location>
</feature>